<dbReference type="InterPro" id="IPR002514">
    <property type="entry name" value="Transposase_8"/>
</dbReference>
<name>A0A848FLE3_9BURK</name>
<gene>
    <name evidence="1" type="ORF">HHL10_29855</name>
</gene>
<comment type="caution">
    <text evidence="1">The sequence shown here is derived from an EMBL/GenBank/DDBJ whole genome shotgun (WGS) entry which is preliminary data.</text>
</comment>
<dbReference type="SUPFAM" id="SSF48295">
    <property type="entry name" value="TrpR-like"/>
    <property type="match status" value="1"/>
</dbReference>
<dbReference type="GO" id="GO:0006313">
    <property type="term" value="P:DNA transposition"/>
    <property type="evidence" value="ECO:0007669"/>
    <property type="project" value="InterPro"/>
</dbReference>
<dbReference type="RefSeq" id="WP_169164067.1">
    <property type="nucleotide sequence ID" value="NZ_JABBFW010000069.1"/>
</dbReference>
<evidence type="ECO:0000313" key="1">
    <source>
        <dbReference type="EMBL" id="NML19179.1"/>
    </source>
</evidence>
<dbReference type="InterPro" id="IPR010921">
    <property type="entry name" value="Trp_repressor/repl_initiator"/>
</dbReference>
<keyword evidence="2" id="KW-1185">Reference proteome</keyword>
<accession>A0A848FLE3</accession>
<reference evidence="1 2" key="1">
    <citation type="submission" date="2020-04" db="EMBL/GenBank/DDBJ databases">
        <title>Azohydromonas sp. isolated from soil.</title>
        <authorList>
            <person name="Dahal R.H."/>
        </authorList>
    </citation>
    <scope>NUCLEOTIDE SEQUENCE [LARGE SCALE GENOMIC DNA]</scope>
    <source>
        <strain evidence="1 2">G-1-1-14</strain>
    </source>
</reference>
<proteinExistence type="predicted"/>
<dbReference type="GO" id="GO:0004803">
    <property type="term" value="F:transposase activity"/>
    <property type="evidence" value="ECO:0007669"/>
    <property type="project" value="InterPro"/>
</dbReference>
<dbReference type="Pfam" id="PF01527">
    <property type="entry name" value="HTH_Tnp_1"/>
    <property type="match status" value="1"/>
</dbReference>
<protein>
    <submittedName>
        <fullName evidence="1">Transposase</fullName>
    </submittedName>
</protein>
<sequence>MYSRSNPRRRHDAEFKAAVVAACDEPGASVAAVAQAHGLNANLVHQWRRGRGASAITAATPVTAAVMEATAVAAAAPVFIPVELPAPTPAPTAAVPAPTPVPDVPQEIHIELRRGAVTVSVRWPMQAAGQCATWLREILR</sequence>
<dbReference type="GO" id="GO:0043565">
    <property type="term" value="F:sequence-specific DNA binding"/>
    <property type="evidence" value="ECO:0007669"/>
    <property type="project" value="InterPro"/>
</dbReference>
<dbReference type="Proteomes" id="UP000574067">
    <property type="component" value="Unassembled WGS sequence"/>
</dbReference>
<dbReference type="EMBL" id="JABBFW010000069">
    <property type="protein sequence ID" value="NML19179.1"/>
    <property type="molecule type" value="Genomic_DNA"/>
</dbReference>
<dbReference type="NCBIfam" id="NF047595">
    <property type="entry name" value="IS66_ISRel24_TnpA"/>
    <property type="match status" value="1"/>
</dbReference>
<organism evidence="1 2">
    <name type="scientific">Azohydromonas caseinilytica</name>
    <dbReference type="NCBI Taxonomy" id="2728836"/>
    <lineage>
        <taxon>Bacteria</taxon>
        <taxon>Pseudomonadati</taxon>
        <taxon>Pseudomonadota</taxon>
        <taxon>Betaproteobacteria</taxon>
        <taxon>Burkholderiales</taxon>
        <taxon>Sphaerotilaceae</taxon>
        <taxon>Azohydromonas</taxon>
    </lineage>
</organism>
<dbReference type="AlphaFoldDB" id="A0A848FLE3"/>
<evidence type="ECO:0000313" key="2">
    <source>
        <dbReference type="Proteomes" id="UP000574067"/>
    </source>
</evidence>